<feature type="compositionally biased region" description="Basic residues" evidence="2">
    <location>
        <begin position="347"/>
        <end position="358"/>
    </location>
</feature>
<feature type="compositionally biased region" description="Acidic residues" evidence="2">
    <location>
        <begin position="74"/>
        <end position="84"/>
    </location>
</feature>
<dbReference type="PANTHER" id="PTHR23146:SF0">
    <property type="entry name" value="RNA POLYMERASE-ASSOCIATED PROTEIN LEO1"/>
    <property type="match status" value="1"/>
</dbReference>
<evidence type="ECO:0000313" key="3">
    <source>
        <dbReference type="EMBL" id="KAK5950474.1"/>
    </source>
</evidence>
<feature type="region of interest" description="Disordered" evidence="2">
    <location>
        <begin position="1"/>
        <end position="85"/>
    </location>
</feature>
<accession>A0AAN8EAB7</accession>
<evidence type="ECO:0000256" key="1">
    <source>
        <dbReference type="SAM" id="Coils"/>
    </source>
</evidence>
<dbReference type="Proteomes" id="UP001316803">
    <property type="component" value="Unassembled WGS sequence"/>
</dbReference>
<dbReference type="EMBL" id="JAKLMC020000026">
    <property type="protein sequence ID" value="KAK5950474.1"/>
    <property type="molecule type" value="Genomic_DNA"/>
</dbReference>
<feature type="compositionally biased region" description="Acidic residues" evidence="2">
    <location>
        <begin position="442"/>
        <end position="455"/>
    </location>
</feature>
<dbReference type="GO" id="GO:0006368">
    <property type="term" value="P:transcription elongation by RNA polymerase II"/>
    <property type="evidence" value="ECO:0007669"/>
    <property type="project" value="InterPro"/>
</dbReference>
<dbReference type="GO" id="GO:1990269">
    <property type="term" value="F:RNA polymerase II C-terminal domain phosphoserine binding"/>
    <property type="evidence" value="ECO:0007669"/>
    <property type="project" value="TreeGrafter"/>
</dbReference>
<feature type="coiled-coil region" evidence="1">
    <location>
        <begin position="291"/>
        <end position="318"/>
    </location>
</feature>
<feature type="region of interest" description="Disordered" evidence="2">
    <location>
        <begin position="320"/>
        <end position="479"/>
    </location>
</feature>
<sequence>MSAVEEPQANGQQDSPLADDTPELIQDKGSNDGDDDDLFGSDNDETVQKQKRALDDQELDSGDDLGRDDRVADTVEDAEEEEEAGGARLLRTIDCDVPRINYPKGDEFYLLNMPNFLGIKQEAFSPDTYEPQTLAHDGDPTRQTSAYSTAMSSMFWRRDPNDSSKMQSTARFVRWEDGSITLQLATKPTQQYKVAAQPLRQGFGKKLPPGTPYDPSKDSLTFLAAAHSTQVVDLQLVHALDASMKILPTGGEQGEAEARLKQLMAATKQEGITLARPKENAEDPELARKAAEQFEKERMRAQRKRENAEERLTMKRNNVLGRAGLGGGRGGLSVAGLEDEMGMPLSRGKKKMTKRGRNRHGEIYSDDEDETMPRGRTREDEYDRNDEFLADSEEEPEQYGGDDDLLDDEEEDDTETAGRRSVPQERPRKERERTPKRSRMDEIDEDEDAEGEPDDELLRQSPQQVRKKRRVVEDEDEDE</sequence>
<keyword evidence="4" id="KW-1185">Reference proteome</keyword>
<feature type="compositionally biased region" description="Acidic residues" evidence="2">
    <location>
        <begin position="388"/>
        <end position="415"/>
    </location>
</feature>
<evidence type="ECO:0000256" key="2">
    <source>
        <dbReference type="SAM" id="MobiDB-lite"/>
    </source>
</evidence>
<gene>
    <name evidence="3" type="ORF">OHC33_008417</name>
</gene>
<feature type="compositionally biased region" description="Acidic residues" evidence="2">
    <location>
        <begin position="32"/>
        <end position="45"/>
    </location>
</feature>
<organism evidence="3 4">
    <name type="scientific">Knufia fluminis</name>
    <dbReference type="NCBI Taxonomy" id="191047"/>
    <lineage>
        <taxon>Eukaryota</taxon>
        <taxon>Fungi</taxon>
        <taxon>Dikarya</taxon>
        <taxon>Ascomycota</taxon>
        <taxon>Pezizomycotina</taxon>
        <taxon>Eurotiomycetes</taxon>
        <taxon>Chaetothyriomycetidae</taxon>
        <taxon>Chaetothyriales</taxon>
        <taxon>Trichomeriaceae</taxon>
        <taxon>Knufia</taxon>
    </lineage>
</organism>
<evidence type="ECO:0008006" key="5">
    <source>
        <dbReference type="Google" id="ProtNLM"/>
    </source>
</evidence>
<dbReference type="PANTHER" id="PTHR23146">
    <property type="entry name" value="LEO1 PROTEIN"/>
    <property type="match status" value="1"/>
</dbReference>
<dbReference type="GO" id="GO:0016593">
    <property type="term" value="C:Cdc73/Paf1 complex"/>
    <property type="evidence" value="ECO:0007669"/>
    <property type="project" value="InterPro"/>
</dbReference>
<feature type="compositionally biased region" description="Gly residues" evidence="2">
    <location>
        <begin position="323"/>
        <end position="333"/>
    </location>
</feature>
<feature type="compositionally biased region" description="Basic and acidic residues" evidence="2">
    <location>
        <begin position="416"/>
        <end position="441"/>
    </location>
</feature>
<dbReference type="GO" id="GO:0032968">
    <property type="term" value="P:positive regulation of transcription elongation by RNA polymerase II"/>
    <property type="evidence" value="ECO:0007669"/>
    <property type="project" value="TreeGrafter"/>
</dbReference>
<dbReference type="InterPro" id="IPR007149">
    <property type="entry name" value="Leo1"/>
</dbReference>
<dbReference type="Pfam" id="PF04004">
    <property type="entry name" value="Leo1"/>
    <property type="match status" value="1"/>
</dbReference>
<feature type="compositionally biased region" description="Basic and acidic residues" evidence="2">
    <location>
        <begin position="46"/>
        <end position="55"/>
    </location>
</feature>
<protein>
    <recommendedName>
        <fullName evidence="5">RNA polymerase-associated protein LEO1</fullName>
    </recommendedName>
</protein>
<comment type="caution">
    <text evidence="3">The sequence shown here is derived from an EMBL/GenBank/DDBJ whole genome shotgun (WGS) entry which is preliminary data.</text>
</comment>
<proteinExistence type="predicted"/>
<feature type="compositionally biased region" description="Basic and acidic residues" evidence="2">
    <location>
        <begin position="64"/>
        <end position="73"/>
    </location>
</feature>
<keyword evidence="1" id="KW-0175">Coiled coil</keyword>
<evidence type="ECO:0000313" key="4">
    <source>
        <dbReference type="Proteomes" id="UP001316803"/>
    </source>
</evidence>
<feature type="compositionally biased region" description="Basic and acidic residues" evidence="2">
    <location>
        <begin position="371"/>
        <end position="387"/>
    </location>
</feature>
<name>A0AAN8EAB7_9EURO</name>
<dbReference type="AlphaFoldDB" id="A0AAN8EAB7"/>
<reference evidence="3 4" key="1">
    <citation type="submission" date="2022-12" db="EMBL/GenBank/DDBJ databases">
        <title>Genomic features and morphological characterization of a novel Knufia sp. strain isolated from spacecraft assembly facility.</title>
        <authorList>
            <person name="Teixeira M."/>
            <person name="Chander A.M."/>
            <person name="Stajich J.E."/>
            <person name="Venkateswaran K."/>
        </authorList>
    </citation>
    <scope>NUCLEOTIDE SEQUENCE [LARGE SCALE GENOMIC DNA]</scope>
    <source>
        <strain evidence="3 4">FJI-L2-BK-P2</strain>
    </source>
</reference>